<evidence type="ECO:0000313" key="2">
    <source>
        <dbReference type="Proteomes" id="UP001430953"/>
    </source>
</evidence>
<name>A0AAW2H4I2_9HYME</name>
<evidence type="ECO:0000313" key="1">
    <source>
        <dbReference type="EMBL" id="KAL0134247.1"/>
    </source>
</evidence>
<organism evidence="1 2">
    <name type="scientific">Cardiocondyla obscurior</name>
    <dbReference type="NCBI Taxonomy" id="286306"/>
    <lineage>
        <taxon>Eukaryota</taxon>
        <taxon>Metazoa</taxon>
        <taxon>Ecdysozoa</taxon>
        <taxon>Arthropoda</taxon>
        <taxon>Hexapoda</taxon>
        <taxon>Insecta</taxon>
        <taxon>Pterygota</taxon>
        <taxon>Neoptera</taxon>
        <taxon>Endopterygota</taxon>
        <taxon>Hymenoptera</taxon>
        <taxon>Apocrita</taxon>
        <taxon>Aculeata</taxon>
        <taxon>Formicoidea</taxon>
        <taxon>Formicidae</taxon>
        <taxon>Myrmicinae</taxon>
        <taxon>Cardiocondyla</taxon>
    </lineage>
</organism>
<sequence length="82" mass="9900">MSLYIYTSHVNTYMDIDNNYSIQCVICNRREKEVICTNNFIDAVHEYNFLMSYNKIYCNYMKQYSLSNTTSLFFHYVISFVI</sequence>
<keyword evidence="2" id="KW-1185">Reference proteome</keyword>
<dbReference type="AlphaFoldDB" id="A0AAW2H4I2"/>
<proteinExistence type="predicted"/>
<reference evidence="1 2" key="1">
    <citation type="submission" date="2023-03" db="EMBL/GenBank/DDBJ databases">
        <title>High recombination rates correlate with genetic variation in Cardiocondyla obscurior ants.</title>
        <authorList>
            <person name="Errbii M."/>
        </authorList>
    </citation>
    <scope>NUCLEOTIDE SEQUENCE [LARGE SCALE GENOMIC DNA]</scope>
    <source>
        <strain evidence="1">Alpha-2009</strain>
        <tissue evidence="1">Whole body</tissue>
    </source>
</reference>
<dbReference type="Proteomes" id="UP001430953">
    <property type="component" value="Unassembled WGS sequence"/>
</dbReference>
<dbReference type="EMBL" id="JADYXP020000001">
    <property type="protein sequence ID" value="KAL0134247.1"/>
    <property type="molecule type" value="Genomic_DNA"/>
</dbReference>
<accession>A0AAW2H4I2</accession>
<gene>
    <name evidence="1" type="ORF">PUN28_001206</name>
</gene>
<protein>
    <submittedName>
        <fullName evidence="1">Uncharacterized protein</fullName>
    </submittedName>
</protein>
<comment type="caution">
    <text evidence="1">The sequence shown here is derived from an EMBL/GenBank/DDBJ whole genome shotgun (WGS) entry which is preliminary data.</text>
</comment>